<evidence type="ECO:0000256" key="3">
    <source>
        <dbReference type="ARBA" id="ARBA00023065"/>
    </source>
</evidence>
<evidence type="ECO:0000313" key="5">
    <source>
        <dbReference type="EMBL" id="EGV02205.1"/>
    </source>
</evidence>
<evidence type="ECO:0000259" key="4">
    <source>
        <dbReference type="Pfam" id="PF02874"/>
    </source>
</evidence>
<accession>F9Q1M2</accession>
<dbReference type="AlphaFoldDB" id="F9Q1M2"/>
<dbReference type="Pfam" id="PF02874">
    <property type="entry name" value="ATP-synt_ab_N"/>
    <property type="match status" value="1"/>
</dbReference>
<comment type="caution">
    <text evidence="5">The sequence shown here is derived from an EMBL/GenBank/DDBJ whole genome shotgun (WGS) entry which is preliminary data.</text>
</comment>
<keyword evidence="3" id="KW-0406">Ion transport</keyword>
<dbReference type="GO" id="GO:1902600">
    <property type="term" value="P:proton transmembrane transport"/>
    <property type="evidence" value="ECO:0007669"/>
    <property type="project" value="InterPro"/>
</dbReference>
<evidence type="ECO:0000256" key="2">
    <source>
        <dbReference type="ARBA" id="ARBA00022448"/>
    </source>
</evidence>
<keyword evidence="2" id="KW-0813">Transport</keyword>
<name>F9Q1M2_STROR</name>
<protein>
    <submittedName>
        <fullName evidence="5">ATP synthase alpha/beta family, beta-barrel domain protein</fullName>
    </submittedName>
</protein>
<dbReference type="InterPro" id="IPR036121">
    <property type="entry name" value="ATPase_F1/V1/A1_a/bsu_N_sf"/>
</dbReference>
<dbReference type="GO" id="GO:0016469">
    <property type="term" value="C:proton-transporting two-sector ATPase complex"/>
    <property type="evidence" value="ECO:0007669"/>
    <property type="project" value="UniProtKB-ARBA"/>
</dbReference>
<dbReference type="GO" id="GO:1902495">
    <property type="term" value="C:transmembrane transporter complex"/>
    <property type="evidence" value="ECO:0007669"/>
    <property type="project" value="UniProtKB-ARBA"/>
</dbReference>
<dbReference type="EMBL" id="AFUU01000003">
    <property type="protein sequence ID" value="EGV02205.1"/>
    <property type="molecule type" value="Genomic_DNA"/>
</dbReference>
<dbReference type="PATRIC" id="fig|1035190.4.peg.489"/>
<comment type="similarity">
    <text evidence="1">Belongs to the ATPase alpha/beta chains family.</text>
</comment>
<reference evidence="5 6" key="1">
    <citation type="submission" date="2011-07" db="EMBL/GenBank/DDBJ databases">
        <authorList>
            <person name="Harkins D.M."/>
            <person name="Madupu R."/>
            <person name="Durkin A.S."/>
            <person name="Torralba M."/>
            <person name="Methe B."/>
            <person name="Sutton G.G."/>
            <person name="Nelson K.E."/>
        </authorList>
    </citation>
    <scope>NUCLEOTIDE SEQUENCE [LARGE SCALE GENOMIC DNA]</scope>
    <source>
        <strain evidence="5 6">SK313</strain>
    </source>
</reference>
<organism evidence="5 6">
    <name type="scientific">Streptococcus oralis SK313</name>
    <dbReference type="NCBI Taxonomy" id="1035190"/>
    <lineage>
        <taxon>Bacteria</taxon>
        <taxon>Bacillati</taxon>
        <taxon>Bacillota</taxon>
        <taxon>Bacilli</taxon>
        <taxon>Lactobacillales</taxon>
        <taxon>Streptococcaceae</taxon>
        <taxon>Streptococcus</taxon>
    </lineage>
</organism>
<feature type="domain" description="ATPase F1/V1/A1 complex alpha/beta subunit N-terminal" evidence="4">
    <location>
        <begin position="6"/>
        <end position="38"/>
    </location>
</feature>
<evidence type="ECO:0000256" key="1">
    <source>
        <dbReference type="ARBA" id="ARBA00008936"/>
    </source>
</evidence>
<dbReference type="GO" id="GO:0046034">
    <property type="term" value="P:ATP metabolic process"/>
    <property type="evidence" value="ECO:0007669"/>
    <property type="project" value="InterPro"/>
</dbReference>
<sequence>MSSGKIAQVIGPVVDVLFAAGETLPEINNALVVYKNDERKQKSSLK</sequence>
<dbReference type="SUPFAM" id="SSF50615">
    <property type="entry name" value="N-terminal domain of alpha and beta subunits of F1 ATP synthase"/>
    <property type="match status" value="1"/>
</dbReference>
<dbReference type="Proteomes" id="UP000005621">
    <property type="component" value="Unassembled WGS sequence"/>
</dbReference>
<dbReference type="Gene3D" id="2.40.10.170">
    <property type="match status" value="1"/>
</dbReference>
<gene>
    <name evidence="5" type="ORF">HMPREF9950_0943</name>
</gene>
<proteinExistence type="inferred from homology"/>
<evidence type="ECO:0000313" key="6">
    <source>
        <dbReference type="Proteomes" id="UP000005621"/>
    </source>
</evidence>
<dbReference type="InterPro" id="IPR004100">
    <property type="entry name" value="ATPase_F1/V1/A1_a/bsu_N"/>
</dbReference>